<protein>
    <submittedName>
        <fullName evidence="2">Uncharacterized protein</fullName>
    </submittedName>
</protein>
<evidence type="ECO:0000313" key="3">
    <source>
        <dbReference type="Proteomes" id="UP000253570"/>
    </source>
</evidence>
<gene>
    <name evidence="2" type="ORF">DBW71_01280</name>
</gene>
<sequence>MKQLYLVTVRITLILGVLSYLITVGIAFVGHGFVIGVLSASLPLLSNAYWAVNLWDSPEIFHTYYVNSQIALSILILLSIALNKISRK</sequence>
<keyword evidence="1" id="KW-0812">Transmembrane</keyword>
<evidence type="ECO:0000313" key="2">
    <source>
        <dbReference type="EMBL" id="RCL74386.1"/>
    </source>
</evidence>
<feature type="transmembrane region" description="Helical" evidence="1">
    <location>
        <begin position="12"/>
        <end position="42"/>
    </location>
</feature>
<organism evidence="2 3">
    <name type="scientific">PS1 clade bacterium</name>
    <dbReference type="NCBI Taxonomy" id="2175152"/>
    <lineage>
        <taxon>Bacteria</taxon>
        <taxon>Pseudomonadati</taxon>
        <taxon>Pseudomonadota</taxon>
        <taxon>Alphaproteobacteria</taxon>
        <taxon>PS1 clade</taxon>
    </lineage>
</organism>
<feature type="transmembrane region" description="Helical" evidence="1">
    <location>
        <begin position="62"/>
        <end position="82"/>
    </location>
</feature>
<dbReference type="EMBL" id="QOQD01000002">
    <property type="protein sequence ID" value="RCL74386.1"/>
    <property type="molecule type" value="Genomic_DNA"/>
</dbReference>
<accession>A0A368DST8</accession>
<keyword evidence="1" id="KW-1133">Transmembrane helix</keyword>
<reference evidence="2 3" key="1">
    <citation type="journal article" date="2018" name="Microbiome">
        <title>Fine metagenomic profile of the Mediterranean stratified and mixed water columns revealed by assembly and recruitment.</title>
        <authorList>
            <person name="Haro-Moreno J.M."/>
            <person name="Lopez-Perez M."/>
            <person name="De La Torre J.R."/>
            <person name="Picazo A."/>
            <person name="Camacho A."/>
            <person name="Rodriguez-Valera F."/>
        </authorList>
    </citation>
    <scope>NUCLEOTIDE SEQUENCE [LARGE SCALE GENOMIC DNA]</scope>
    <source>
        <strain evidence="2">MED-G57</strain>
    </source>
</reference>
<evidence type="ECO:0000256" key="1">
    <source>
        <dbReference type="SAM" id="Phobius"/>
    </source>
</evidence>
<keyword evidence="1" id="KW-0472">Membrane</keyword>
<name>A0A368DST8_9PROT</name>
<proteinExistence type="predicted"/>
<dbReference type="Proteomes" id="UP000253570">
    <property type="component" value="Unassembled WGS sequence"/>
</dbReference>
<comment type="caution">
    <text evidence="2">The sequence shown here is derived from an EMBL/GenBank/DDBJ whole genome shotgun (WGS) entry which is preliminary data.</text>
</comment>
<dbReference type="AlphaFoldDB" id="A0A368DST8"/>